<organism evidence="1">
    <name type="scientific">Oryza nivara</name>
    <name type="common">Indian wild rice</name>
    <name type="synonym">Oryza sativa f. spontanea</name>
    <dbReference type="NCBI Taxonomy" id="4536"/>
    <lineage>
        <taxon>Eukaryota</taxon>
        <taxon>Viridiplantae</taxon>
        <taxon>Streptophyta</taxon>
        <taxon>Embryophyta</taxon>
        <taxon>Tracheophyta</taxon>
        <taxon>Spermatophyta</taxon>
        <taxon>Magnoliopsida</taxon>
        <taxon>Liliopsida</taxon>
        <taxon>Poales</taxon>
        <taxon>Poaceae</taxon>
        <taxon>BOP clade</taxon>
        <taxon>Oryzoideae</taxon>
        <taxon>Oryzeae</taxon>
        <taxon>Oryzinae</taxon>
        <taxon>Oryza</taxon>
    </lineage>
</organism>
<reference evidence="1" key="1">
    <citation type="submission" date="2015-04" db="UniProtKB">
        <authorList>
            <consortium name="EnsemblPlants"/>
        </authorList>
    </citation>
    <scope>IDENTIFICATION</scope>
    <source>
        <strain evidence="1">SL10</strain>
    </source>
</reference>
<dbReference type="Proteomes" id="UP000006591">
    <property type="component" value="Chromosome 7"/>
</dbReference>
<dbReference type="HOGENOM" id="CLU_1952290_0_0_1"/>
<dbReference type="Gramene" id="ONIVA07G10290.1">
    <property type="protein sequence ID" value="ONIVA07G10290.1"/>
    <property type="gene ID" value="ONIVA07G10290"/>
</dbReference>
<name>A0A0E0HZS2_ORYNI</name>
<evidence type="ECO:0000313" key="2">
    <source>
        <dbReference type="Proteomes" id="UP000006591"/>
    </source>
</evidence>
<protein>
    <submittedName>
        <fullName evidence="1">Uncharacterized protein</fullName>
    </submittedName>
</protein>
<sequence>MKTRVYKQQKKEYLVRYIVQKMTLYNRLSHLTASHLMIQSQKDGERGRGRGMVVAEEVVRMWARGRTTKLFGSMWYKWITYTENGRLVVWKGHLHENFYGDLQIRLILIDELGTKMETIVFHRQAEHLN</sequence>
<keyword evidence="2" id="KW-1185">Reference proteome</keyword>
<proteinExistence type="predicted"/>
<evidence type="ECO:0000313" key="1">
    <source>
        <dbReference type="EnsemblPlants" id="ONIVA07G10290.1"/>
    </source>
</evidence>
<dbReference type="AlphaFoldDB" id="A0A0E0HZS2"/>
<reference evidence="1" key="2">
    <citation type="submission" date="2018-04" db="EMBL/GenBank/DDBJ databases">
        <title>OnivRS2 (Oryza nivara Reference Sequence Version 2).</title>
        <authorList>
            <person name="Zhang J."/>
            <person name="Kudrna D."/>
            <person name="Lee S."/>
            <person name="Talag J."/>
            <person name="Rajasekar S."/>
            <person name="Welchert J."/>
            <person name="Hsing Y.-I."/>
            <person name="Wing R.A."/>
        </authorList>
    </citation>
    <scope>NUCLEOTIDE SEQUENCE [LARGE SCALE GENOMIC DNA]</scope>
    <source>
        <strain evidence="1">SL10</strain>
    </source>
</reference>
<accession>A0A0E0HZS2</accession>
<dbReference type="EnsemblPlants" id="ONIVA07G10290.1">
    <property type="protein sequence ID" value="ONIVA07G10290.1"/>
    <property type="gene ID" value="ONIVA07G10290"/>
</dbReference>